<protein>
    <submittedName>
        <fullName evidence="1">Uncharacterized protein</fullName>
    </submittedName>
</protein>
<reference evidence="1" key="1">
    <citation type="submission" date="2020-03" db="EMBL/GenBank/DDBJ databases">
        <title>The deep terrestrial virosphere.</title>
        <authorList>
            <person name="Holmfeldt K."/>
            <person name="Nilsson E."/>
            <person name="Simone D."/>
            <person name="Lopez-Fernandez M."/>
            <person name="Wu X."/>
            <person name="de Brujin I."/>
            <person name="Lundin D."/>
            <person name="Andersson A."/>
            <person name="Bertilsson S."/>
            <person name="Dopson M."/>
        </authorList>
    </citation>
    <scope>NUCLEOTIDE SEQUENCE</scope>
    <source>
        <strain evidence="2">MM415A01252</strain>
        <strain evidence="1">MM415B01142</strain>
    </source>
</reference>
<sequence>MTRLCNFLNEEVFNISKDDIDFLYKPLIPWVKKINIGISNYDIKRLEVIRYEINKLKWGKNALNTRIVKVFDSNVLKSDICKVANDIRPIKIFIGFVYPVWHLFKNEVHCGINRRYFLGDINDVFIKTLKPNMKMNNIKANIRHEITHWIDDTLNNDYMTKIYKTQDWEVIAKSGGGEIESTDWEIKAQVSAVDEIIRRLSKKIKDILTFDIIVKIMRWEHKIKKPLWKIKIEKALKDANILRGK</sequence>
<dbReference type="AlphaFoldDB" id="A0A6M3ISR1"/>
<gene>
    <name evidence="2" type="ORF">MM415A01252_0010</name>
    <name evidence="1" type="ORF">MM415B01142_0005</name>
</gene>
<evidence type="ECO:0000313" key="1">
    <source>
        <dbReference type="EMBL" id="QJA60278.1"/>
    </source>
</evidence>
<dbReference type="EMBL" id="MT142294">
    <property type="protein sequence ID" value="QJA77651.1"/>
    <property type="molecule type" value="Genomic_DNA"/>
</dbReference>
<dbReference type="EMBL" id="MT141403">
    <property type="protein sequence ID" value="QJA60278.1"/>
    <property type="molecule type" value="Genomic_DNA"/>
</dbReference>
<name>A0A6M3ISR1_9ZZZZ</name>
<organism evidence="1">
    <name type="scientific">viral metagenome</name>
    <dbReference type="NCBI Taxonomy" id="1070528"/>
    <lineage>
        <taxon>unclassified sequences</taxon>
        <taxon>metagenomes</taxon>
        <taxon>organismal metagenomes</taxon>
    </lineage>
</organism>
<proteinExistence type="predicted"/>
<evidence type="ECO:0000313" key="2">
    <source>
        <dbReference type="EMBL" id="QJA77651.1"/>
    </source>
</evidence>
<accession>A0A6M3ISR1</accession>